<dbReference type="eggNOG" id="KOG0457">
    <property type="taxonomic scope" value="Eukaryota"/>
</dbReference>
<dbReference type="InterPro" id="IPR000433">
    <property type="entry name" value="Znf_ZZ"/>
</dbReference>
<feature type="region of interest" description="Disordered" evidence="4">
    <location>
        <begin position="293"/>
        <end position="419"/>
    </location>
</feature>
<proteinExistence type="predicted"/>
<dbReference type="GO" id="GO:0005634">
    <property type="term" value="C:nucleus"/>
    <property type="evidence" value="ECO:0007669"/>
    <property type="project" value="TreeGrafter"/>
</dbReference>
<dbReference type="Pfam" id="PF25299">
    <property type="entry name" value="ZZ_ADA2"/>
    <property type="match status" value="1"/>
</dbReference>
<dbReference type="Proteomes" id="UP000095284">
    <property type="component" value="Unplaced"/>
</dbReference>
<evidence type="ECO:0000313" key="8">
    <source>
        <dbReference type="WBParaSite" id="BXY_1637100.1"/>
    </source>
</evidence>
<evidence type="ECO:0000259" key="5">
    <source>
        <dbReference type="Pfam" id="PF22941"/>
    </source>
</evidence>
<dbReference type="GO" id="GO:0006357">
    <property type="term" value="P:regulation of transcription by RNA polymerase II"/>
    <property type="evidence" value="ECO:0007669"/>
    <property type="project" value="TreeGrafter"/>
</dbReference>
<feature type="domain" description="Transcriptional adapter 2-alpha/beta-like" evidence="5">
    <location>
        <begin position="470"/>
        <end position="549"/>
    </location>
</feature>
<feature type="compositionally biased region" description="Basic and acidic residues" evidence="4">
    <location>
        <begin position="325"/>
        <end position="335"/>
    </location>
</feature>
<dbReference type="AlphaFoldDB" id="A0A1I7STK1"/>
<evidence type="ECO:0000259" key="6">
    <source>
        <dbReference type="Pfam" id="PF25299"/>
    </source>
</evidence>
<keyword evidence="3" id="KW-0862">Zinc</keyword>
<protein>
    <submittedName>
        <fullName evidence="8">JmjC domain-containing protein</fullName>
    </submittedName>
</protein>
<dbReference type="SUPFAM" id="SSF57850">
    <property type="entry name" value="RING/U-box"/>
    <property type="match status" value="1"/>
</dbReference>
<feature type="compositionally biased region" description="Basic and acidic residues" evidence="4">
    <location>
        <begin position="344"/>
        <end position="371"/>
    </location>
</feature>
<accession>A0A1I7STK1</accession>
<keyword evidence="1" id="KW-0479">Metal-binding</keyword>
<dbReference type="GO" id="GO:0006338">
    <property type="term" value="P:chromatin remodeling"/>
    <property type="evidence" value="ECO:0007669"/>
    <property type="project" value="TreeGrafter"/>
</dbReference>
<evidence type="ECO:0000256" key="2">
    <source>
        <dbReference type="ARBA" id="ARBA00022771"/>
    </source>
</evidence>
<dbReference type="WBParaSite" id="BXY_1637100.1">
    <property type="protein sequence ID" value="BXY_1637100.1"/>
    <property type="gene ID" value="BXY_1637100"/>
</dbReference>
<feature type="compositionally biased region" description="Basic residues" evidence="4">
    <location>
        <begin position="377"/>
        <end position="393"/>
    </location>
</feature>
<reference evidence="8" key="1">
    <citation type="submission" date="2016-11" db="UniProtKB">
        <authorList>
            <consortium name="WormBaseParasite"/>
        </authorList>
    </citation>
    <scope>IDENTIFICATION</scope>
</reference>
<dbReference type="GO" id="GO:0008270">
    <property type="term" value="F:zinc ion binding"/>
    <property type="evidence" value="ECO:0007669"/>
    <property type="project" value="UniProtKB-KW"/>
</dbReference>
<feature type="compositionally biased region" description="Basic residues" evidence="4">
    <location>
        <begin position="409"/>
        <end position="418"/>
    </location>
</feature>
<feature type="domain" description="ZZ-type" evidence="6">
    <location>
        <begin position="48"/>
        <end position="95"/>
    </location>
</feature>
<evidence type="ECO:0000313" key="7">
    <source>
        <dbReference type="Proteomes" id="UP000095284"/>
    </source>
</evidence>
<dbReference type="GO" id="GO:0003682">
    <property type="term" value="F:chromatin binding"/>
    <property type="evidence" value="ECO:0007669"/>
    <property type="project" value="TreeGrafter"/>
</dbReference>
<evidence type="ECO:0000256" key="1">
    <source>
        <dbReference type="ARBA" id="ARBA00022723"/>
    </source>
</evidence>
<dbReference type="InterPro" id="IPR055141">
    <property type="entry name" value="TADA2A_B-like_dom"/>
</dbReference>
<evidence type="ECO:0000256" key="4">
    <source>
        <dbReference type="SAM" id="MobiDB-lite"/>
    </source>
</evidence>
<name>A0A1I7STK1_BURXY</name>
<dbReference type="PANTHER" id="PTHR12374:SF63">
    <property type="entry name" value="TRANSCRIPTIONAL ADAPTER 2-BETA"/>
    <property type="match status" value="1"/>
</dbReference>
<sequence length="666" mass="77174">MRPCKRDTFDYSKVLNVIVDMRPVNVLEGPIAKQQKKQIAPKPQSVFCVICLDEVTRVAHIKCAECAHPSVIMCIDCFRLGAETGSHRRGHNFQLIHKSGPAVFTYSESEGDEWGVLEDLSLLECLQNNKIHDWPAVAWEEFQKQRTVQEAKRHFDSCFLSSIFGHLALSHIQPSKIHICDFPDADEYTGEFFKPTSNAEIKNEFAKLFAFIPQKQSANKHNVVPKSLAGVKVKKETIENLVCKFTSVHIDHNPPVGNEADDCYLVQSLCKLSEVAQDGKVEADIPVLEKATPKRKKRVTPRKLSNTSLACDDKEKAEPEEDLDDNRYPLRRRESLQSPKKSKGKWDVSPTREVKSERQLSGRRESKKLDRLSISPRKPRSTGRSKSRGRRKLDKPPILTPEVSTGHHATPKRGKPKRPLAEFKVRSILTVSEILKRRMSNPYLNFFTRDIPPLNRQQIRGFDLEDLNLVAFNPRRDDFEHEYRNGAEDFICKIFLNGEQFHDTEVDQLRNAVRVARVHRYNRILERRITNHSICREHQLLSEFLQIVKTNVNERNKYIVINEEAFPSKKRAEECRPFLAKLRRVLTQDELNEFTDDLGEMETLISRIRTLRQLQMSGVTELKGRFKTEYTPGRKRKKAKRNDCDIKKAELRWNRIKKWNKQNKDA</sequence>
<organism evidence="7 8">
    <name type="scientific">Bursaphelenchus xylophilus</name>
    <name type="common">Pinewood nematode worm</name>
    <name type="synonym">Aphelenchoides xylophilus</name>
    <dbReference type="NCBI Taxonomy" id="6326"/>
    <lineage>
        <taxon>Eukaryota</taxon>
        <taxon>Metazoa</taxon>
        <taxon>Ecdysozoa</taxon>
        <taxon>Nematoda</taxon>
        <taxon>Chromadorea</taxon>
        <taxon>Rhabditida</taxon>
        <taxon>Tylenchina</taxon>
        <taxon>Tylenchomorpha</taxon>
        <taxon>Aphelenchoidea</taxon>
        <taxon>Aphelenchoididae</taxon>
        <taxon>Bursaphelenchus</taxon>
    </lineage>
</organism>
<dbReference type="Pfam" id="PF22941">
    <property type="entry name" value="TADA2A-like_3rd"/>
    <property type="match status" value="1"/>
</dbReference>
<dbReference type="InterPro" id="IPR041983">
    <property type="entry name" value="ADA2-like_ZZ"/>
</dbReference>
<keyword evidence="2" id="KW-0863">Zinc-finger</keyword>
<dbReference type="PANTHER" id="PTHR12374">
    <property type="entry name" value="TRANSCRIPTIONAL ADAPTOR 2 ADA2 -RELATED"/>
    <property type="match status" value="1"/>
</dbReference>
<evidence type="ECO:0000256" key="3">
    <source>
        <dbReference type="ARBA" id="ARBA00022833"/>
    </source>
</evidence>
<dbReference type="CDD" id="cd02335">
    <property type="entry name" value="ZZ_ADA2"/>
    <property type="match status" value="1"/>
</dbReference>
<dbReference type="GO" id="GO:0070461">
    <property type="term" value="C:SAGA-type complex"/>
    <property type="evidence" value="ECO:0007669"/>
    <property type="project" value="TreeGrafter"/>
</dbReference>
<dbReference type="GO" id="GO:0003713">
    <property type="term" value="F:transcription coactivator activity"/>
    <property type="evidence" value="ECO:0007669"/>
    <property type="project" value="TreeGrafter"/>
</dbReference>